<dbReference type="Pfam" id="PF00512">
    <property type="entry name" value="HisKA"/>
    <property type="match status" value="1"/>
</dbReference>
<dbReference type="InterPro" id="IPR003661">
    <property type="entry name" value="HisK_dim/P_dom"/>
</dbReference>
<keyword evidence="7" id="KW-0472">Membrane</keyword>
<keyword evidence="5" id="KW-0418">Kinase</keyword>
<dbReference type="PANTHER" id="PTHR43711">
    <property type="entry name" value="TWO-COMPONENT HISTIDINE KINASE"/>
    <property type="match status" value="1"/>
</dbReference>
<comment type="catalytic activity">
    <reaction evidence="1">
        <text>ATP + protein L-histidine = ADP + protein N-phospho-L-histidine.</text>
        <dbReference type="EC" id="2.7.13.3"/>
    </reaction>
</comment>
<dbReference type="GO" id="GO:0000155">
    <property type="term" value="F:phosphorelay sensor kinase activity"/>
    <property type="evidence" value="ECO:0007669"/>
    <property type="project" value="InterPro"/>
</dbReference>
<evidence type="ECO:0000313" key="10">
    <source>
        <dbReference type="Proteomes" id="UP000597444"/>
    </source>
</evidence>
<dbReference type="InterPro" id="IPR036097">
    <property type="entry name" value="HisK_dim/P_sf"/>
</dbReference>
<proteinExistence type="predicted"/>
<dbReference type="Gene3D" id="1.10.287.130">
    <property type="match status" value="1"/>
</dbReference>
<reference evidence="9" key="1">
    <citation type="submission" date="2020-10" db="EMBL/GenBank/DDBJ databases">
        <title>Taxonomic study of unclassified bacteria belonging to the class Ktedonobacteria.</title>
        <authorList>
            <person name="Yabe S."/>
            <person name="Wang C.M."/>
            <person name="Zheng Y."/>
            <person name="Sakai Y."/>
            <person name="Cavaletti L."/>
            <person name="Monciardini P."/>
            <person name="Donadio S."/>
        </authorList>
    </citation>
    <scope>NUCLEOTIDE SEQUENCE</scope>
    <source>
        <strain evidence="9">ID150040</strain>
    </source>
</reference>
<feature type="transmembrane region" description="Helical" evidence="7">
    <location>
        <begin position="330"/>
        <end position="350"/>
    </location>
</feature>
<dbReference type="Gene3D" id="3.30.450.20">
    <property type="entry name" value="PAS domain"/>
    <property type="match status" value="2"/>
</dbReference>
<protein>
    <recommendedName>
        <fullName evidence="2">histidine kinase</fullName>
        <ecNumber evidence="2">2.7.13.3</ecNumber>
    </recommendedName>
</protein>
<keyword evidence="7" id="KW-1133">Transmembrane helix</keyword>
<dbReference type="SUPFAM" id="SSF47384">
    <property type="entry name" value="Homodimeric domain of signal transducing histidine kinase"/>
    <property type="match status" value="1"/>
</dbReference>
<evidence type="ECO:0000256" key="1">
    <source>
        <dbReference type="ARBA" id="ARBA00000085"/>
    </source>
</evidence>
<dbReference type="InterPro" id="IPR050736">
    <property type="entry name" value="Sensor_HK_Regulatory"/>
</dbReference>
<evidence type="ECO:0000256" key="3">
    <source>
        <dbReference type="ARBA" id="ARBA00022553"/>
    </source>
</evidence>
<keyword evidence="7" id="KW-0812">Transmembrane</keyword>
<dbReference type="EMBL" id="BNJK01000001">
    <property type="protein sequence ID" value="GHO92946.1"/>
    <property type="molecule type" value="Genomic_DNA"/>
</dbReference>
<comment type="caution">
    <text evidence="9">The sequence shown here is derived from an EMBL/GenBank/DDBJ whole genome shotgun (WGS) entry which is preliminary data.</text>
</comment>
<dbReference type="FunFam" id="3.30.565.10:FF:000006">
    <property type="entry name" value="Sensor histidine kinase WalK"/>
    <property type="match status" value="1"/>
</dbReference>
<evidence type="ECO:0000259" key="8">
    <source>
        <dbReference type="PROSITE" id="PS50109"/>
    </source>
</evidence>
<dbReference type="InterPro" id="IPR036890">
    <property type="entry name" value="HATPase_C_sf"/>
</dbReference>
<dbReference type="SMART" id="SM00388">
    <property type="entry name" value="HisKA"/>
    <property type="match status" value="1"/>
</dbReference>
<keyword evidence="4" id="KW-0808">Transferase</keyword>
<name>A0A8J3IP79_9CHLR</name>
<keyword evidence="6" id="KW-0902">Two-component regulatory system</keyword>
<dbReference type="Pfam" id="PF02518">
    <property type="entry name" value="HATPase_c"/>
    <property type="match status" value="1"/>
</dbReference>
<evidence type="ECO:0000256" key="6">
    <source>
        <dbReference type="ARBA" id="ARBA00023012"/>
    </source>
</evidence>
<sequence length="618" mass="68658">MIKHTLFHRLKHKISLTVLISVLITLVAVVPVLVTITISQVLSRPQLIAQSADAMAQDAHTHVQLLDTYLHNRLRDVQTISSLSTLQQYAMGDTKWKEIAQKALMVGVQSDVNYDTWSLLDLRGHALIWYPMPPRVHGNALIQPVILENIRKSATAQISGVFYDPAVGSASIVIYAPVMGSSSQVVGVIRTEVSLNYIWDVVNSQTDNRGSYAFILDENGVRIAYNDPDGSVLAHSSGLFQAIDTLSPQQRQAIASRDLYGNSVRPVTVLHDPGLVAVQKDAHAPSRFEMVPAGQQETFEVIKVQMSVVSWTYFALRPLKQIIGIANEQLHSTLLIAAIVLILAIVIGVATGRRITQPILQSIEQQRRAYEQQQYLNQLKDQILLNVSHELRTPLTEVYGYLELLQLHRRQLDEDTQQSFLKNAIGGCEELQRLVSSMLDTIQSESQPQILRMQDILVAQIVQEVLELFSPRTLQNYALQINVPEALMVKADQQCLRQILRNLFSNAFKYAAAHTAIAVDVSVVDNAQEAVAQEVCICVKDNGPGIATDDIPLLFEKFVRLKRDLSSSIRGSGLGLYISKQLVEAMGGRIWVESSGIVGEGSRFCFTLPYANRADGRE</sequence>
<evidence type="ECO:0000313" key="9">
    <source>
        <dbReference type="EMBL" id="GHO92946.1"/>
    </source>
</evidence>
<keyword evidence="3" id="KW-0597">Phosphoprotein</keyword>
<evidence type="ECO:0000256" key="4">
    <source>
        <dbReference type="ARBA" id="ARBA00022679"/>
    </source>
</evidence>
<dbReference type="PANTHER" id="PTHR43711:SF1">
    <property type="entry name" value="HISTIDINE KINASE 1"/>
    <property type="match status" value="1"/>
</dbReference>
<accession>A0A8J3IP79</accession>
<dbReference type="SUPFAM" id="SSF55874">
    <property type="entry name" value="ATPase domain of HSP90 chaperone/DNA topoisomerase II/histidine kinase"/>
    <property type="match status" value="1"/>
</dbReference>
<dbReference type="InterPro" id="IPR003594">
    <property type="entry name" value="HATPase_dom"/>
</dbReference>
<organism evidence="9 10">
    <name type="scientific">Reticulibacter mediterranei</name>
    <dbReference type="NCBI Taxonomy" id="2778369"/>
    <lineage>
        <taxon>Bacteria</taxon>
        <taxon>Bacillati</taxon>
        <taxon>Chloroflexota</taxon>
        <taxon>Ktedonobacteria</taxon>
        <taxon>Ktedonobacterales</taxon>
        <taxon>Reticulibacteraceae</taxon>
        <taxon>Reticulibacter</taxon>
    </lineage>
</organism>
<dbReference type="PRINTS" id="PR00344">
    <property type="entry name" value="BCTRLSENSOR"/>
</dbReference>
<gene>
    <name evidence="9" type="ORF">KSF_029940</name>
</gene>
<dbReference type="Proteomes" id="UP000597444">
    <property type="component" value="Unassembled WGS sequence"/>
</dbReference>
<evidence type="ECO:0000256" key="7">
    <source>
        <dbReference type="SAM" id="Phobius"/>
    </source>
</evidence>
<feature type="transmembrane region" description="Helical" evidence="7">
    <location>
        <begin position="16"/>
        <end position="38"/>
    </location>
</feature>
<dbReference type="SMART" id="SM00387">
    <property type="entry name" value="HATPase_c"/>
    <property type="match status" value="1"/>
</dbReference>
<keyword evidence="10" id="KW-1185">Reference proteome</keyword>
<dbReference type="AlphaFoldDB" id="A0A8J3IP79"/>
<dbReference type="RefSeq" id="WP_220203757.1">
    <property type="nucleotide sequence ID" value="NZ_BNJK01000001.1"/>
</dbReference>
<evidence type="ECO:0000256" key="5">
    <source>
        <dbReference type="ARBA" id="ARBA00022777"/>
    </source>
</evidence>
<dbReference type="InterPro" id="IPR004358">
    <property type="entry name" value="Sig_transdc_His_kin-like_C"/>
</dbReference>
<dbReference type="CDD" id="cd00082">
    <property type="entry name" value="HisKA"/>
    <property type="match status" value="1"/>
</dbReference>
<dbReference type="PROSITE" id="PS50109">
    <property type="entry name" value="HIS_KIN"/>
    <property type="match status" value="1"/>
</dbReference>
<dbReference type="EC" id="2.7.13.3" evidence="2"/>
<dbReference type="Gene3D" id="3.30.565.10">
    <property type="entry name" value="Histidine kinase-like ATPase, C-terminal domain"/>
    <property type="match status" value="1"/>
</dbReference>
<evidence type="ECO:0000256" key="2">
    <source>
        <dbReference type="ARBA" id="ARBA00012438"/>
    </source>
</evidence>
<feature type="domain" description="Histidine kinase" evidence="8">
    <location>
        <begin position="386"/>
        <end position="612"/>
    </location>
</feature>
<dbReference type="InterPro" id="IPR005467">
    <property type="entry name" value="His_kinase_dom"/>
</dbReference>